<protein>
    <submittedName>
        <fullName evidence="1">Uncharacterized protein</fullName>
    </submittedName>
</protein>
<organism evidence="1 2">
    <name type="scientific">Ricinus communis</name>
    <name type="common">Castor bean</name>
    <dbReference type="NCBI Taxonomy" id="3988"/>
    <lineage>
        <taxon>Eukaryota</taxon>
        <taxon>Viridiplantae</taxon>
        <taxon>Streptophyta</taxon>
        <taxon>Embryophyta</taxon>
        <taxon>Tracheophyta</taxon>
        <taxon>Spermatophyta</taxon>
        <taxon>Magnoliopsida</taxon>
        <taxon>eudicotyledons</taxon>
        <taxon>Gunneridae</taxon>
        <taxon>Pentapetalae</taxon>
        <taxon>rosids</taxon>
        <taxon>fabids</taxon>
        <taxon>Malpighiales</taxon>
        <taxon>Euphorbiaceae</taxon>
        <taxon>Acalyphoideae</taxon>
        <taxon>Acalypheae</taxon>
        <taxon>Ricinus</taxon>
    </lineage>
</organism>
<accession>B9T4F0</accession>
<gene>
    <name evidence="1" type="ORF">RCOM_0299480</name>
</gene>
<name>B9T4F0_RICCO</name>
<dbReference type="InParanoid" id="B9T4F0"/>
<reference evidence="2" key="1">
    <citation type="journal article" date="2010" name="Nat. Biotechnol.">
        <title>Draft genome sequence of the oilseed species Ricinus communis.</title>
        <authorList>
            <person name="Chan A.P."/>
            <person name="Crabtree J."/>
            <person name="Zhao Q."/>
            <person name="Lorenzi H."/>
            <person name="Orvis J."/>
            <person name="Puiu D."/>
            <person name="Melake-Berhan A."/>
            <person name="Jones K.M."/>
            <person name="Redman J."/>
            <person name="Chen G."/>
            <person name="Cahoon E.B."/>
            <person name="Gedil M."/>
            <person name="Stanke M."/>
            <person name="Haas B.J."/>
            <person name="Wortman J.R."/>
            <person name="Fraser-Liggett C.M."/>
            <person name="Ravel J."/>
            <person name="Rabinowicz P.D."/>
        </authorList>
    </citation>
    <scope>NUCLEOTIDE SEQUENCE [LARGE SCALE GENOMIC DNA]</scope>
    <source>
        <strain evidence="2">cv. Hale</strain>
    </source>
</reference>
<evidence type="ECO:0000313" key="1">
    <source>
        <dbReference type="EMBL" id="EEF29264.1"/>
    </source>
</evidence>
<dbReference type="AlphaFoldDB" id="B9T4F0"/>
<evidence type="ECO:0000313" key="2">
    <source>
        <dbReference type="Proteomes" id="UP000008311"/>
    </source>
</evidence>
<sequence>MAKTLVGCLAKLIFELLCKYPKCDFWCINDIYPVDNDAVGKSLQAEPSDDFVLSSSDDFISDPSASANPENNIYVDVYLANLVNDTTTHAG</sequence>
<proteinExistence type="predicted"/>
<keyword evidence="2" id="KW-1185">Reference proteome</keyword>
<dbReference type="EMBL" id="EQ974468">
    <property type="protein sequence ID" value="EEF29264.1"/>
    <property type="molecule type" value="Genomic_DNA"/>
</dbReference>
<dbReference type="Proteomes" id="UP000008311">
    <property type="component" value="Unassembled WGS sequence"/>
</dbReference>